<evidence type="ECO:0000313" key="3">
    <source>
        <dbReference type="Proteomes" id="UP001430953"/>
    </source>
</evidence>
<keyword evidence="3" id="KW-1185">Reference proteome</keyword>
<protein>
    <submittedName>
        <fullName evidence="2">Uncharacterized protein</fullName>
    </submittedName>
</protein>
<dbReference type="AlphaFoldDB" id="A0AAW2GK57"/>
<keyword evidence="1" id="KW-1133">Transmembrane helix</keyword>
<comment type="caution">
    <text evidence="2">The sequence shown here is derived from an EMBL/GenBank/DDBJ whole genome shotgun (WGS) entry which is preliminary data.</text>
</comment>
<proteinExistence type="predicted"/>
<organism evidence="2 3">
    <name type="scientific">Cardiocondyla obscurior</name>
    <dbReference type="NCBI Taxonomy" id="286306"/>
    <lineage>
        <taxon>Eukaryota</taxon>
        <taxon>Metazoa</taxon>
        <taxon>Ecdysozoa</taxon>
        <taxon>Arthropoda</taxon>
        <taxon>Hexapoda</taxon>
        <taxon>Insecta</taxon>
        <taxon>Pterygota</taxon>
        <taxon>Neoptera</taxon>
        <taxon>Endopterygota</taxon>
        <taxon>Hymenoptera</taxon>
        <taxon>Apocrita</taxon>
        <taxon>Aculeata</taxon>
        <taxon>Formicoidea</taxon>
        <taxon>Formicidae</taxon>
        <taxon>Myrmicinae</taxon>
        <taxon>Cardiocondyla</taxon>
    </lineage>
</organism>
<reference evidence="2 3" key="1">
    <citation type="submission" date="2023-03" db="EMBL/GenBank/DDBJ databases">
        <title>High recombination rates correlate with genetic variation in Cardiocondyla obscurior ants.</title>
        <authorList>
            <person name="Errbii M."/>
        </authorList>
    </citation>
    <scope>NUCLEOTIDE SEQUENCE [LARGE SCALE GENOMIC DNA]</scope>
    <source>
        <strain evidence="2">Alpha-2009</strain>
        <tissue evidence="2">Whole body</tissue>
    </source>
</reference>
<gene>
    <name evidence="2" type="ORF">PUN28_005270</name>
</gene>
<sequence length="80" mass="9205">MRAIIFRRVHALNGVLNRILKSSHTGFIHADMTPRGFWPIVKTTAQRYGKIKAMISLLDLFFLVAYCLLPLFIPERTNCT</sequence>
<dbReference type="EMBL" id="JADYXP020000004">
    <property type="protein sequence ID" value="KAL0126787.1"/>
    <property type="molecule type" value="Genomic_DNA"/>
</dbReference>
<name>A0AAW2GK57_9HYME</name>
<evidence type="ECO:0000256" key="1">
    <source>
        <dbReference type="SAM" id="Phobius"/>
    </source>
</evidence>
<keyword evidence="1" id="KW-0812">Transmembrane</keyword>
<accession>A0AAW2GK57</accession>
<feature type="transmembrane region" description="Helical" evidence="1">
    <location>
        <begin position="53"/>
        <end position="73"/>
    </location>
</feature>
<evidence type="ECO:0000313" key="2">
    <source>
        <dbReference type="EMBL" id="KAL0126787.1"/>
    </source>
</evidence>
<dbReference type="Proteomes" id="UP001430953">
    <property type="component" value="Unassembled WGS sequence"/>
</dbReference>
<keyword evidence="1" id="KW-0472">Membrane</keyword>